<organism evidence="2 3">
    <name type="scientific">Prunus armeniaca</name>
    <name type="common">Apricot</name>
    <name type="synonym">Armeniaca vulgaris</name>
    <dbReference type="NCBI Taxonomy" id="36596"/>
    <lineage>
        <taxon>Eukaryota</taxon>
        <taxon>Viridiplantae</taxon>
        <taxon>Streptophyta</taxon>
        <taxon>Embryophyta</taxon>
        <taxon>Tracheophyta</taxon>
        <taxon>Spermatophyta</taxon>
        <taxon>Magnoliopsida</taxon>
        <taxon>eudicotyledons</taxon>
        <taxon>Gunneridae</taxon>
        <taxon>Pentapetalae</taxon>
        <taxon>rosids</taxon>
        <taxon>fabids</taxon>
        <taxon>Rosales</taxon>
        <taxon>Rosaceae</taxon>
        <taxon>Amygdaloideae</taxon>
        <taxon>Amygdaleae</taxon>
        <taxon>Prunus</taxon>
    </lineage>
</organism>
<reference evidence="2 3" key="1">
    <citation type="submission" date="2020-05" db="EMBL/GenBank/DDBJ databases">
        <authorList>
            <person name="Campoy J."/>
            <person name="Schneeberger K."/>
            <person name="Spophaly S."/>
        </authorList>
    </citation>
    <scope>NUCLEOTIDE SEQUENCE [LARGE SCALE GENOMIC DNA]</scope>
    <source>
        <strain evidence="2">PruArmRojPasFocal</strain>
    </source>
</reference>
<evidence type="ECO:0000313" key="2">
    <source>
        <dbReference type="EMBL" id="CAB4273686.1"/>
    </source>
</evidence>
<evidence type="ECO:0000256" key="1">
    <source>
        <dbReference type="SAM" id="MobiDB-lite"/>
    </source>
</evidence>
<dbReference type="AlphaFoldDB" id="A0A6J5UB73"/>
<protein>
    <submittedName>
        <fullName evidence="2">Uncharacterized protein</fullName>
    </submittedName>
</protein>
<dbReference type="EMBL" id="CAEKDK010000003">
    <property type="protein sequence ID" value="CAB4273686.1"/>
    <property type="molecule type" value="Genomic_DNA"/>
</dbReference>
<name>A0A6J5UB73_PRUAR</name>
<accession>A0A6J5UB73</accession>
<sequence>MMKKSEEPRESKERSKNSTKLMSYPLKSSIKKKRKSKSSEKKDEGYIDDHVFVEIEDLMPDLLKSLEQDHVASNCTSTVIDPNPYIGNNYDSFYSG</sequence>
<feature type="region of interest" description="Disordered" evidence="1">
    <location>
        <begin position="1"/>
        <end position="43"/>
    </location>
</feature>
<evidence type="ECO:0000313" key="3">
    <source>
        <dbReference type="Proteomes" id="UP000507222"/>
    </source>
</evidence>
<gene>
    <name evidence="2" type="ORF">CURHAP_LOCUS21779</name>
</gene>
<dbReference type="Proteomes" id="UP000507222">
    <property type="component" value="Unassembled WGS sequence"/>
</dbReference>
<feature type="compositionally biased region" description="Basic and acidic residues" evidence="1">
    <location>
        <begin position="1"/>
        <end position="16"/>
    </location>
</feature>
<proteinExistence type="predicted"/>